<accession>A0A0K2SKN8</accession>
<reference evidence="4" key="2">
    <citation type="journal article" date="2016" name="Int. J. Syst. Evol. Microbiol.">
        <title>Complete genome sequence and cell structure of Limnochorda pilosa, a Gram-negative spore-former within the phylum Firmicutes.</title>
        <authorList>
            <person name="Watanabe M."/>
            <person name="Kojima H."/>
            <person name="Fukui M."/>
        </authorList>
    </citation>
    <scope>NUCLEOTIDE SEQUENCE [LARGE SCALE GENOMIC DNA]</scope>
    <source>
        <strain evidence="4">HC45</strain>
    </source>
</reference>
<dbReference type="Pfam" id="PF13563">
    <property type="entry name" value="2_5_RNA_ligase2"/>
    <property type="match status" value="1"/>
</dbReference>
<dbReference type="InterPro" id="IPR004175">
    <property type="entry name" value="RNA_CPDase"/>
</dbReference>
<dbReference type="HAMAP" id="MF_01940">
    <property type="entry name" value="RNA_CPDase"/>
    <property type="match status" value="1"/>
</dbReference>
<dbReference type="PATRIC" id="fig|1555112.3.peg.1838"/>
<organism evidence="3 4">
    <name type="scientific">Limnochorda pilosa</name>
    <dbReference type="NCBI Taxonomy" id="1555112"/>
    <lineage>
        <taxon>Bacteria</taxon>
        <taxon>Bacillati</taxon>
        <taxon>Bacillota</taxon>
        <taxon>Limnochordia</taxon>
        <taxon>Limnochordales</taxon>
        <taxon>Limnochordaceae</taxon>
        <taxon>Limnochorda</taxon>
    </lineage>
</organism>
<reference evidence="4" key="1">
    <citation type="submission" date="2015-07" db="EMBL/GenBank/DDBJ databases">
        <title>Complete genome sequence and phylogenetic analysis of Limnochorda pilosa.</title>
        <authorList>
            <person name="Watanabe M."/>
            <person name="Kojima H."/>
            <person name="Fukui M."/>
        </authorList>
    </citation>
    <scope>NUCLEOTIDE SEQUENCE [LARGE SCALE GENOMIC DNA]</scope>
    <source>
        <strain evidence="4">HC45</strain>
    </source>
</reference>
<dbReference type="PANTHER" id="PTHR35561:SF1">
    <property type="entry name" value="RNA 2',3'-CYCLIC PHOSPHODIESTERASE"/>
    <property type="match status" value="1"/>
</dbReference>
<feature type="active site" description="Proton donor" evidence="2">
    <location>
        <position position="48"/>
    </location>
</feature>
<keyword evidence="4" id="KW-1185">Reference proteome</keyword>
<feature type="active site" description="Proton acceptor" evidence="2">
    <location>
        <position position="135"/>
    </location>
</feature>
<dbReference type="EMBL" id="AP014924">
    <property type="protein sequence ID" value="BAS27650.1"/>
    <property type="molecule type" value="Genomic_DNA"/>
</dbReference>
<protein>
    <recommendedName>
        <fullName evidence="2">RNA 2',3'-cyclic phosphodiesterase</fullName>
        <shortName evidence="2">RNA 2',3'-CPDase</shortName>
        <ecNumber evidence="2">3.1.4.58</ecNumber>
    </recommendedName>
</protein>
<evidence type="ECO:0000256" key="2">
    <source>
        <dbReference type="HAMAP-Rule" id="MF_01940"/>
    </source>
</evidence>
<dbReference type="STRING" id="1555112.LIP_1806"/>
<dbReference type="Gene3D" id="3.90.1140.10">
    <property type="entry name" value="Cyclic phosphodiesterase"/>
    <property type="match status" value="1"/>
</dbReference>
<dbReference type="PANTHER" id="PTHR35561">
    <property type="entry name" value="RNA 2',3'-CYCLIC PHOSPHODIESTERASE"/>
    <property type="match status" value="1"/>
</dbReference>
<proteinExistence type="inferred from homology"/>
<sequence>MSPPVERALRVFVAVSLSPPLRQAVRTLQHSWSATGAQPRWVDPENLHVTLRFLGLLPEGRVGDVTGAAEEASRDVGPFLLGLGSCGRFPPRGSPRVLWVGITDGARELAALASALDAALRRRRFPREERAFRPHVTVARIREGDRLPGLEAWLEGCGDHELGQMRVEAIHVMESQLRPQGPLYRPLAVVPLGRAGR</sequence>
<dbReference type="GO" id="GO:0004113">
    <property type="term" value="F:2',3'-cyclic-nucleotide 3'-phosphodiesterase activity"/>
    <property type="evidence" value="ECO:0007669"/>
    <property type="project" value="InterPro"/>
</dbReference>
<dbReference type="GO" id="GO:0008664">
    <property type="term" value="F:RNA 2',3'-cyclic 3'-phosphodiesterase activity"/>
    <property type="evidence" value="ECO:0007669"/>
    <property type="project" value="UniProtKB-EC"/>
</dbReference>
<evidence type="ECO:0000256" key="1">
    <source>
        <dbReference type="ARBA" id="ARBA00022801"/>
    </source>
</evidence>
<comment type="similarity">
    <text evidence="2">Belongs to the 2H phosphoesterase superfamily. ThpR family.</text>
</comment>
<dbReference type="AlphaFoldDB" id="A0A0K2SKN8"/>
<dbReference type="NCBIfam" id="TIGR02258">
    <property type="entry name" value="2_5_ligase"/>
    <property type="match status" value="1"/>
</dbReference>
<feature type="short sequence motif" description="HXTX 1" evidence="2">
    <location>
        <begin position="48"/>
        <end position="51"/>
    </location>
</feature>
<name>A0A0K2SKN8_LIMPI</name>
<keyword evidence="1 2" id="KW-0378">Hydrolase</keyword>
<dbReference type="EC" id="3.1.4.58" evidence="2"/>
<evidence type="ECO:0000313" key="3">
    <source>
        <dbReference type="EMBL" id="BAS27650.1"/>
    </source>
</evidence>
<dbReference type="InterPro" id="IPR009097">
    <property type="entry name" value="Cyclic_Pdiesterase"/>
</dbReference>
<keyword evidence="3" id="KW-0436">Ligase</keyword>
<evidence type="ECO:0000313" key="4">
    <source>
        <dbReference type="Proteomes" id="UP000065807"/>
    </source>
</evidence>
<dbReference type="SUPFAM" id="SSF55144">
    <property type="entry name" value="LigT-like"/>
    <property type="match status" value="1"/>
</dbReference>
<dbReference type="Proteomes" id="UP000065807">
    <property type="component" value="Chromosome"/>
</dbReference>
<feature type="short sequence motif" description="HXTX 2" evidence="2">
    <location>
        <begin position="135"/>
        <end position="138"/>
    </location>
</feature>
<gene>
    <name evidence="3" type="ORF">LIP_1806</name>
</gene>
<comment type="function">
    <text evidence="2">Hydrolyzes RNA 2',3'-cyclic phosphodiester to an RNA 2'-phosphomonoester.</text>
</comment>
<dbReference type="KEGG" id="lpil:LIP_1806"/>
<dbReference type="GO" id="GO:0016874">
    <property type="term" value="F:ligase activity"/>
    <property type="evidence" value="ECO:0007669"/>
    <property type="project" value="UniProtKB-KW"/>
</dbReference>
<comment type="catalytic activity">
    <reaction evidence="2">
        <text>a 3'-end 2',3'-cyclophospho-ribonucleotide-RNA + H2O = a 3'-end 2'-phospho-ribonucleotide-RNA + H(+)</text>
        <dbReference type="Rhea" id="RHEA:11828"/>
        <dbReference type="Rhea" id="RHEA-COMP:10464"/>
        <dbReference type="Rhea" id="RHEA-COMP:17353"/>
        <dbReference type="ChEBI" id="CHEBI:15377"/>
        <dbReference type="ChEBI" id="CHEBI:15378"/>
        <dbReference type="ChEBI" id="CHEBI:83064"/>
        <dbReference type="ChEBI" id="CHEBI:173113"/>
        <dbReference type="EC" id="3.1.4.58"/>
    </reaction>
</comment>